<dbReference type="Proteomes" id="UP000294508">
    <property type="component" value="Unassembled WGS sequence"/>
</dbReference>
<dbReference type="OrthoDB" id="9807874at2"/>
<comment type="caution">
    <text evidence="10">The sequence shown here is derived from an EMBL/GenBank/DDBJ whole genome shotgun (WGS) entry which is preliminary data.</text>
</comment>
<dbReference type="GO" id="GO:0008270">
    <property type="term" value="F:zinc ion binding"/>
    <property type="evidence" value="ECO:0007669"/>
    <property type="project" value="InterPro"/>
</dbReference>
<evidence type="ECO:0000313" key="10">
    <source>
        <dbReference type="EMBL" id="TCO24758.1"/>
    </source>
</evidence>
<evidence type="ECO:0000256" key="2">
    <source>
        <dbReference type="ARBA" id="ARBA00009045"/>
    </source>
</evidence>
<accession>A0A4R2HAZ0</accession>
<evidence type="ECO:0000259" key="9">
    <source>
        <dbReference type="Pfam" id="PF01694"/>
    </source>
</evidence>
<dbReference type="GO" id="GO:0016020">
    <property type="term" value="C:membrane"/>
    <property type="evidence" value="ECO:0007669"/>
    <property type="project" value="UniProtKB-SubCell"/>
</dbReference>
<proteinExistence type="inferred from homology"/>
<dbReference type="PANTHER" id="PTHR43731">
    <property type="entry name" value="RHOMBOID PROTEASE"/>
    <property type="match status" value="1"/>
</dbReference>
<dbReference type="InterPro" id="IPR000315">
    <property type="entry name" value="Znf_B-box"/>
</dbReference>
<dbReference type="GO" id="GO:0004252">
    <property type="term" value="F:serine-type endopeptidase activity"/>
    <property type="evidence" value="ECO:0007669"/>
    <property type="project" value="InterPro"/>
</dbReference>
<comment type="similarity">
    <text evidence="2">Belongs to the peptidase S54 family.</text>
</comment>
<dbReference type="PANTHER" id="PTHR43731:SF14">
    <property type="entry name" value="PRESENILIN-ASSOCIATED RHOMBOID-LIKE PROTEIN, MITOCHONDRIAL"/>
    <property type="match status" value="1"/>
</dbReference>
<evidence type="ECO:0000259" key="8">
    <source>
        <dbReference type="Pfam" id="PF00643"/>
    </source>
</evidence>
<keyword evidence="5 7" id="KW-1133">Transmembrane helix</keyword>
<evidence type="ECO:0000256" key="6">
    <source>
        <dbReference type="ARBA" id="ARBA00023136"/>
    </source>
</evidence>
<dbReference type="SUPFAM" id="SSF144091">
    <property type="entry name" value="Rhomboid-like"/>
    <property type="match status" value="1"/>
</dbReference>
<comment type="subcellular location">
    <subcellularLocation>
        <location evidence="1">Membrane</location>
        <topology evidence="1">Multi-pass membrane protein</topology>
    </subcellularLocation>
</comment>
<dbReference type="Pfam" id="PF01694">
    <property type="entry name" value="Rhomboid"/>
    <property type="match status" value="1"/>
</dbReference>
<dbReference type="InterPro" id="IPR050925">
    <property type="entry name" value="Rhomboid_protease_S54"/>
</dbReference>
<keyword evidence="4" id="KW-0378">Hydrolase</keyword>
<feature type="transmembrane region" description="Helical" evidence="7">
    <location>
        <begin position="106"/>
        <end position="129"/>
    </location>
</feature>
<organism evidence="10 11">
    <name type="scientific">Kribbella steppae</name>
    <dbReference type="NCBI Taxonomy" id="2512223"/>
    <lineage>
        <taxon>Bacteria</taxon>
        <taxon>Bacillati</taxon>
        <taxon>Actinomycetota</taxon>
        <taxon>Actinomycetes</taxon>
        <taxon>Propionibacteriales</taxon>
        <taxon>Kribbellaceae</taxon>
        <taxon>Kribbella</taxon>
    </lineage>
</organism>
<name>A0A4R2HAZ0_9ACTN</name>
<feature type="transmembrane region" description="Helical" evidence="7">
    <location>
        <begin position="217"/>
        <end position="234"/>
    </location>
</feature>
<feature type="transmembrane region" description="Helical" evidence="7">
    <location>
        <begin position="67"/>
        <end position="86"/>
    </location>
</feature>
<dbReference type="GO" id="GO:0006508">
    <property type="term" value="P:proteolysis"/>
    <property type="evidence" value="ECO:0007669"/>
    <property type="project" value="UniProtKB-KW"/>
</dbReference>
<reference evidence="10 11" key="1">
    <citation type="journal article" date="2015" name="Stand. Genomic Sci.">
        <title>Genomic Encyclopedia of Bacterial and Archaeal Type Strains, Phase III: the genomes of soil and plant-associated and newly described type strains.</title>
        <authorList>
            <person name="Whitman W.B."/>
            <person name="Woyke T."/>
            <person name="Klenk H.P."/>
            <person name="Zhou Y."/>
            <person name="Lilburn T.G."/>
            <person name="Beck B.J."/>
            <person name="De Vos P."/>
            <person name="Vandamme P."/>
            <person name="Eisen J.A."/>
            <person name="Garrity G."/>
            <person name="Hugenholtz P."/>
            <person name="Kyrpides N.C."/>
        </authorList>
    </citation>
    <scope>NUCLEOTIDE SEQUENCE [LARGE SCALE GENOMIC DNA]</scope>
    <source>
        <strain evidence="10 11">VKM Ac-2572</strain>
    </source>
</reference>
<sequence length="247" mass="26851">MTETVCYRHPDRPAGVRCQRCDRPICPSCMKSASVGFQCPSCFNEGVKSVPRTRTSFGGIQRGNPQVVTMVLLAINVLVFIAVRTGSSRLVNDLVLVPVLVDSEPWRLFTSAFTHLQIFHILANLFMLYQLGPPLEQMLGRLRFLTLYLLSALGGSVAVWFLSSPVSATLGASGAVLGLVGGLLVISRARGMDVTWILGYVAATAVISFLIPNISWQGHLGGFVTGAAVAWVFVQDTKRRRKKAART</sequence>
<dbReference type="EMBL" id="SLWN01000008">
    <property type="protein sequence ID" value="TCO24758.1"/>
    <property type="molecule type" value="Genomic_DNA"/>
</dbReference>
<keyword evidence="11" id="KW-1185">Reference proteome</keyword>
<evidence type="ECO:0000256" key="3">
    <source>
        <dbReference type="ARBA" id="ARBA00022692"/>
    </source>
</evidence>
<feature type="transmembrane region" description="Helical" evidence="7">
    <location>
        <begin position="168"/>
        <end position="187"/>
    </location>
</feature>
<dbReference type="InterPro" id="IPR035952">
    <property type="entry name" value="Rhomboid-like_sf"/>
</dbReference>
<protein>
    <submittedName>
        <fullName evidence="10">Membrane associated rhomboid family serine protease</fullName>
    </submittedName>
</protein>
<dbReference type="RefSeq" id="WP_132211568.1">
    <property type="nucleotide sequence ID" value="NZ_SLWN01000008.1"/>
</dbReference>
<gene>
    <name evidence="10" type="ORF">EV652_108293</name>
</gene>
<dbReference type="Pfam" id="PF00643">
    <property type="entry name" value="zf-B_box"/>
    <property type="match status" value="1"/>
</dbReference>
<feature type="transmembrane region" description="Helical" evidence="7">
    <location>
        <begin position="141"/>
        <end position="162"/>
    </location>
</feature>
<evidence type="ECO:0000256" key="5">
    <source>
        <dbReference type="ARBA" id="ARBA00022989"/>
    </source>
</evidence>
<keyword evidence="6 7" id="KW-0472">Membrane</keyword>
<feature type="domain" description="B box-type" evidence="8">
    <location>
        <begin position="3"/>
        <end position="32"/>
    </location>
</feature>
<evidence type="ECO:0000256" key="1">
    <source>
        <dbReference type="ARBA" id="ARBA00004141"/>
    </source>
</evidence>
<keyword evidence="10" id="KW-0645">Protease</keyword>
<dbReference type="AlphaFoldDB" id="A0A4R2HAZ0"/>
<feature type="domain" description="Peptidase S54 rhomboid" evidence="9">
    <location>
        <begin position="103"/>
        <end position="235"/>
    </location>
</feature>
<feature type="transmembrane region" description="Helical" evidence="7">
    <location>
        <begin position="194"/>
        <end position="211"/>
    </location>
</feature>
<evidence type="ECO:0000256" key="7">
    <source>
        <dbReference type="SAM" id="Phobius"/>
    </source>
</evidence>
<dbReference type="Gene3D" id="1.20.1540.10">
    <property type="entry name" value="Rhomboid-like"/>
    <property type="match status" value="1"/>
</dbReference>
<evidence type="ECO:0000313" key="11">
    <source>
        <dbReference type="Proteomes" id="UP000294508"/>
    </source>
</evidence>
<dbReference type="InterPro" id="IPR022764">
    <property type="entry name" value="Peptidase_S54_rhomboid_dom"/>
</dbReference>
<evidence type="ECO:0000256" key="4">
    <source>
        <dbReference type="ARBA" id="ARBA00022801"/>
    </source>
</evidence>
<keyword evidence="3 7" id="KW-0812">Transmembrane</keyword>